<dbReference type="AlphaFoldDB" id="A0A074JU23"/>
<gene>
    <name evidence="3" type="ORF">TP2_07970</name>
</gene>
<accession>A0A074JU23</accession>
<dbReference type="SUPFAM" id="SSF51430">
    <property type="entry name" value="NAD(P)-linked oxidoreductase"/>
    <property type="match status" value="1"/>
</dbReference>
<dbReference type="Proteomes" id="UP000027432">
    <property type="component" value="Unassembled WGS sequence"/>
</dbReference>
<comment type="caution">
    <text evidence="3">The sequence shown here is derived from an EMBL/GenBank/DDBJ whole genome shotgun (WGS) entry which is preliminary data.</text>
</comment>
<dbReference type="InterPro" id="IPR050523">
    <property type="entry name" value="AKR_Detox_Biosynth"/>
</dbReference>
<dbReference type="RefSeq" id="WP_038077157.1">
    <property type="nucleotide sequence ID" value="NZ_AUND01000023.1"/>
</dbReference>
<dbReference type="GO" id="GO:0016491">
    <property type="term" value="F:oxidoreductase activity"/>
    <property type="evidence" value="ECO:0007669"/>
    <property type="project" value="UniProtKB-KW"/>
</dbReference>
<dbReference type="STRING" id="1353537.TP2_07970"/>
<dbReference type="PANTHER" id="PTHR43364">
    <property type="entry name" value="NADH-SPECIFIC METHYLGLYOXAL REDUCTASE-RELATED"/>
    <property type="match status" value="1"/>
</dbReference>
<reference evidence="3 4" key="1">
    <citation type="submission" date="2013-07" db="EMBL/GenBank/DDBJ databases">
        <title>Thioclava pacifica DSM 10166 Genome Sequencing.</title>
        <authorList>
            <person name="Lai Q."/>
            <person name="Shao Z."/>
        </authorList>
    </citation>
    <scope>NUCLEOTIDE SEQUENCE [LARGE SCALE GENOMIC DNA]</scope>
    <source>
        <strain evidence="3 4">DSM 10166</strain>
    </source>
</reference>
<name>A0A074JU23_9RHOB</name>
<dbReference type="InterPro" id="IPR036812">
    <property type="entry name" value="NAD(P)_OxRdtase_dom_sf"/>
</dbReference>
<dbReference type="InterPro" id="IPR023210">
    <property type="entry name" value="NADP_OxRdtase_dom"/>
</dbReference>
<dbReference type="eggNOG" id="COG0667">
    <property type="taxonomic scope" value="Bacteria"/>
</dbReference>
<keyword evidence="4" id="KW-1185">Reference proteome</keyword>
<evidence type="ECO:0000259" key="2">
    <source>
        <dbReference type="Pfam" id="PF00248"/>
    </source>
</evidence>
<dbReference type="Pfam" id="PF00248">
    <property type="entry name" value="Aldo_ket_red"/>
    <property type="match status" value="1"/>
</dbReference>
<keyword evidence="1" id="KW-0560">Oxidoreductase</keyword>
<dbReference type="EMBL" id="AUND01000023">
    <property type="protein sequence ID" value="KEO52867.1"/>
    <property type="molecule type" value="Genomic_DNA"/>
</dbReference>
<evidence type="ECO:0000313" key="4">
    <source>
        <dbReference type="Proteomes" id="UP000027432"/>
    </source>
</evidence>
<dbReference type="OrthoDB" id="9803483at2"/>
<proteinExistence type="predicted"/>
<evidence type="ECO:0000256" key="1">
    <source>
        <dbReference type="ARBA" id="ARBA00023002"/>
    </source>
</evidence>
<evidence type="ECO:0000313" key="3">
    <source>
        <dbReference type="EMBL" id="KEO52867.1"/>
    </source>
</evidence>
<dbReference type="PANTHER" id="PTHR43364:SF4">
    <property type="entry name" value="NAD(P)-LINKED OXIDOREDUCTASE SUPERFAMILY PROTEIN"/>
    <property type="match status" value="1"/>
</dbReference>
<protein>
    <recommendedName>
        <fullName evidence="2">NADP-dependent oxidoreductase domain-containing protein</fullName>
    </recommendedName>
</protein>
<sequence>MRKLELGQSGIMVSEICLGTMTWGSQNTEAEGHAQIDFALDRGVNFLDTAEMYPVNPVKAETAGRTEEIVGTYLAKRGKRDDLVIATKITGEGSNAIPGGPEISPSRIRQAIEDSLRRLQTDYVDLYQFHWPNRGSYHFRKTWRWDPSKQPSKAQVRDDMSACLETLTELQKEGKIREFGLSNETAWGTAQWLDLAEAGKGPRVQAIQNEYSLMCRYYDLDLGELGYHEQVTLLAYSPLAAGILTGKYSGDVIPEGTRRALVHNLGGRANPRAFDVADVYTGLAQEAGLDPVTMAIAWVMSRPFPVIPIVGATSVDQLKPNLDAAGMELSKELLDKIAVIHQHHPMPF</sequence>
<organism evidence="3 4">
    <name type="scientific">Thioclava pacifica DSM 10166</name>
    <dbReference type="NCBI Taxonomy" id="1353537"/>
    <lineage>
        <taxon>Bacteria</taxon>
        <taxon>Pseudomonadati</taxon>
        <taxon>Pseudomonadota</taxon>
        <taxon>Alphaproteobacteria</taxon>
        <taxon>Rhodobacterales</taxon>
        <taxon>Paracoccaceae</taxon>
        <taxon>Thioclava</taxon>
    </lineage>
</organism>
<dbReference type="Gene3D" id="3.20.20.100">
    <property type="entry name" value="NADP-dependent oxidoreductase domain"/>
    <property type="match status" value="1"/>
</dbReference>
<dbReference type="CDD" id="cd19094">
    <property type="entry name" value="AKR_Tas-like"/>
    <property type="match status" value="1"/>
</dbReference>
<feature type="domain" description="NADP-dependent oxidoreductase" evidence="2">
    <location>
        <begin position="15"/>
        <end position="337"/>
    </location>
</feature>